<evidence type="ECO:0000313" key="1">
    <source>
        <dbReference type="EMBL" id="UQX88718.1"/>
    </source>
</evidence>
<keyword evidence="2" id="KW-1185">Reference proteome</keyword>
<dbReference type="Proteomes" id="UP001056336">
    <property type="component" value="Chromosome"/>
</dbReference>
<reference evidence="1" key="1">
    <citation type="journal article" date="2018" name="Int. J. Syst. Evol. Microbiol.">
        <title>Jatrophihabitans telluris sp. nov., isolated from sediment soil of lava forest wetlands and the emended description of the genus Jatrophihabitans.</title>
        <authorList>
            <person name="Lee K.C."/>
            <person name="Suh M.K."/>
            <person name="Eom M.K."/>
            <person name="Kim K.K."/>
            <person name="Kim J.S."/>
            <person name="Kim D.S."/>
            <person name="Ko S.H."/>
            <person name="Shin Y.K."/>
            <person name="Lee J.S."/>
        </authorList>
    </citation>
    <scope>NUCLEOTIDE SEQUENCE</scope>
    <source>
        <strain evidence="1">N237</strain>
    </source>
</reference>
<proteinExistence type="predicted"/>
<dbReference type="EMBL" id="CP097332">
    <property type="protein sequence ID" value="UQX88718.1"/>
    <property type="molecule type" value="Genomic_DNA"/>
</dbReference>
<accession>A0ABY4QYY1</accession>
<evidence type="ECO:0000313" key="2">
    <source>
        <dbReference type="Proteomes" id="UP001056336"/>
    </source>
</evidence>
<protein>
    <submittedName>
        <fullName evidence="1">Uncharacterized protein</fullName>
    </submittedName>
</protein>
<name>A0ABY4QYY1_9ACTN</name>
<dbReference type="RefSeq" id="WP_249772429.1">
    <property type="nucleotide sequence ID" value="NZ_CP097332.1"/>
</dbReference>
<sequence>MLVVGLAGGEGDDWLRIGVGGCGSSESGVEHGLVQRPADAFGVVLADIDAVKDGLVQPAAGVRAGVEVGGLNVHDEAERLVELGPQNRQLVVEDLQAAVKRLHPAADALLLPFHERKRHSVGVVRLQQLELLVFQLVALQLDRAPFVAAAGIDPGKLRQQVVPELSDLTGRERDAAVEVLDEAFDRGDR</sequence>
<organism evidence="1 2">
    <name type="scientific">Jatrophihabitans telluris</name>
    <dbReference type="NCBI Taxonomy" id="2038343"/>
    <lineage>
        <taxon>Bacteria</taxon>
        <taxon>Bacillati</taxon>
        <taxon>Actinomycetota</taxon>
        <taxon>Actinomycetes</taxon>
        <taxon>Jatrophihabitantales</taxon>
        <taxon>Jatrophihabitantaceae</taxon>
        <taxon>Jatrophihabitans</taxon>
    </lineage>
</organism>
<gene>
    <name evidence="1" type="ORF">M6D93_01640</name>
</gene>
<reference evidence="1" key="2">
    <citation type="submission" date="2022-05" db="EMBL/GenBank/DDBJ databases">
        <authorList>
            <person name="Kim J.-S."/>
            <person name="Lee K."/>
            <person name="Suh M."/>
            <person name="Eom M."/>
            <person name="Kim J.-S."/>
            <person name="Kim D.-S."/>
            <person name="Ko S.-H."/>
            <person name="Shin Y."/>
            <person name="Lee J.-S."/>
        </authorList>
    </citation>
    <scope>NUCLEOTIDE SEQUENCE</scope>
    <source>
        <strain evidence="1">N237</strain>
    </source>
</reference>